<dbReference type="EC" id="3.2.1.8" evidence="3"/>
<protein>
    <submittedName>
        <fullName evidence="3">Endo-1,4-beta-xylanase A</fullName>
        <ecNumber evidence="3">3.2.1.8</ecNumber>
    </submittedName>
</protein>
<dbReference type="Gene3D" id="2.80.10.50">
    <property type="match status" value="2"/>
</dbReference>
<dbReference type="SUPFAM" id="SSF50370">
    <property type="entry name" value="Ricin B-like lectins"/>
    <property type="match status" value="2"/>
</dbReference>
<dbReference type="SUPFAM" id="SSF50939">
    <property type="entry name" value="Sialidases"/>
    <property type="match status" value="1"/>
</dbReference>
<sequence length="749" mass="77846">MRVRSRLTKFGAALAAVCAVIVSLVAAPSAGAYSPTPGTVYQLPSNQACLKGRGNCAIYPKAAQLNNGQLVASFELATVPSSGSAVGETLPVYRSSDDGTSWSLVSQVQAPAYLSSDPQYAKYTSAWTNPYLYVLPQTVGSLSAGTLVMAAVVSGDDSYYLEHKAADPNWTPSGDGDRKDLAIALYSSTDQGTTWSFLNIITGGGWQGGSAGNIGTNVSNANTYHQVDPVWEPYLMVYNGQLVAYYSDENDFTAYDSGTGALTTDPANGTATDSQGQIIAHRTWNGSSGSAWSSAVVDVTGTTVTMGGTKTEIGGGRPGMANVVPTSDGKWMLTYEYWGGGDNVRYKVASDPLHFYSVGGTAGTGISTLPVAGGSAALAQGGSPVVIRRPDGRLVYNAAGSGSVWIDSTGSSTGTWTQFQTTVPGAYSRNLTYDANTGPVVILANQGTSTIINADIDFGHSQGTLYKIVNKLTGQVIGTHNNITDANIGNANSPDVRLEAAGSASNAETQYWHITTKPNGVTLLNESGGRAAEIWGNNAVAGAQIGSWVDNTSTALWTMVQLANGNVQFKSTGNTSLYLTGASSGANLTLQTASSNGSQEWTLVPANGGTLAGSARSLTNVNTGTCLDDYQGNTANGASVDLWSCTGSPLQQFNVSSAGNGQYTIKNVNSGTCLDDYQSGLTNGTAADLWSCNGGANQNWSFIPINGGNYLIVNQASGLCLDDPTFTKTNGVLVDLWTCNGGTNQQWHF</sequence>
<dbReference type="PROSITE" id="PS50231">
    <property type="entry name" value="RICIN_B_LECTIN"/>
    <property type="match status" value="1"/>
</dbReference>
<dbReference type="CDD" id="cd00161">
    <property type="entry name" value="beta-trefoil_Ricin-like"/>
    <property type="match status" value="1"/>
</dbReference>
<dbReference type="SMART" id="SM00458">
    <property type="entry name" value="RICIN"/>
    <property type="match status" value="1"/>
</dbReference>
<feature type="signal peptide" evidence="1">
    <location>
        <begin position="1"/>
        <end position="32"/>
    </location>
</feature>
<dbReference type="EMBL" id="CP032427">
    <property type="protein sequence ID" value="AYC44015.1"/>
    <property type="molecule type" value="Genomic_DNA"/>
</dbReference>
<evidence type="ECO:0000313" key="4">
    <source>
        <dbReference type="Proteomes" id="UP000265765"/>
    </source>
</evidence>
<accession>A0AAI8PT82</accession>
<dbReference type="GO" id="GO:0031176">
    <property type="term" value="F:endo-1,4-beta-xylanase activity"/>
    <property type="evidence" value="ECO:0007669"/>
    <property type="project" value="UniProtKB-EC"/>
</dbReference>
<feature type="chain" id="PRO_5042556816" evidence="1">
    <location>
        <begin position="33"/>
        <end position="749"/>
    </location>
</feature>
<dbReference type="KEGG" id="sge:DWG14_08323"/>
<dbReference type="Proteomes" id="UP000265765">
    <property type="component" value="Chromosome"/>
</dbReference>
<dbReference type="RefSeq" id="WP_120054082.1">
    <property type="nucleotide sequence ID" value="NZ_CP032427.1"/>
</dbReference>
<keyword evidence="1" id="KW-0732">Signal</keyword>
<organism evidence="3 4">
    <name type="scientific">Streptomyces griseorubiginosus</name>
    <dbReference type="NCBI Taxonomy" id="67304"/>
    <lineage>
        <taxon>Bacteria</taxon>
        <taxon>Bacillati</taxon>
        <taxon>Actinomycetota</taxon>
        <taxon>Actinomycetes</taxon>
        <taxon>Kitasatosporales</taxon>
        <taxon>Streptomycetaceae</taxon>
        <taxon>Streptomyces</taxon>
    </lineage>
</organism>
<dbReference type="InterPro" id="IPR000772">
    <property type="entry name" value="Ricin_B_lectin"/>
</dbReference>
<reference evidence="3 4" key="1">
    <citation type="submission" date="2018-09" db="EMBL/GenBank/DDBJ databases">
        <title>Production of Trimethoprim by Streptomyces sp. 3E-1.</title>
        <authorList>
            <person name="Kang H.J."/>
            <person name="Kim S.B."/>
        </authorList>
    </citation>
    <scope>NUCLEOTIDE SEQUENCE [LARGE SCALE GENOMIC DNA]</scope>
    <source>
        <strain evidence="3 4">3E-1</strain>
    </source>
</reference>
<evidence type="ECO:0000259" key="2">
    <source>
        <dbReference type="SMART" id="SM00458"/>
    </source>
</evidence>
<name>A0AAI8PT82_9ACTN</name>
<dbReference type="Pfam" id="PF14200">
    <property type="entry name" value="RicinB_lectin_2"/>
    <property type="match status" value="1"/>
</dbReference>
<evidence type="ECO:0000256" key="1">
    <source>
        <dbReference type="SAM" id="SignalP"/>
    </source>
</evidence>
<proteinExistence type="predicted"/>
<dbReference type="GeneID" id="91287103"/>
<dbReference type="Pfam" id="PF00652">
    <property type="entry name" value="Ricin_B_lectin"/>
    <property type="match status" value="1"/>
</dbReference>
<dbReference type="PANTHER" id="PTHR38792:SF3">
    <property type="entry name" value="BNR_ASP-BOX REPEAT DOMAIN PROTEIN (AFU_ORTHOLOGUE AFUA_7G06430)-RELATED"/>
    <property type="match status" value="1"/>
</dbReference>
<dbReference type="Gene3D" id="2.120.10.10">
    <property type="match status" value="1"/>
</dbReference>
<feature type="domain" description="Ricin B lectin" evidence="2">
    <location>
        <begin position="613"/>
        <end position="749"/>
    </location>
</feature>
<evidence type="ECO:0000313" key="3">
    <source>
        <dbReference type="EMBL" id="AYC44015.1"/>
    </source>
</evidence>
<dbReference type="InterPro" id="IPR036278">
    <property type="entry name" value="Sialidase_sf"/>
</dbReference>
<gene>
    <name evidence="3" type="primary">xlnA_9</name>
    <name evidence="3" type="ORF">DWG14_08323</name>
</gene>
<dbReference type="AlphaFoldDB" id="A0AAI8PT82"/>
<dbReference type="PANTHER" id="PTHR38792">
    <property type="entry name" value="BNR/ASP-BOX REPEAT DOMAIN PROTEIN (AFU_ORTHOLOGUE AFUA_7G06430)-RELATED"/>
    <property type="match status" value="1"/>
</dbReference>
<keyword evidence="3" id="KW-0378">Hydrolase</keyword>
<dbReference type="InterPro" id="IPR035992">
    <property type="entry name" value="Ricin_B-like_lectins"/>
</dbReference>
<keyword evidence="3" id="KW-0326">Glycosidase</keyword>